<evidence type="ECO:0000313" key="2">
    <source>
        <dbReference type="EMBL" id="KAG6397705.1"/>
    </source>
</evidence>
<protein>
    <recommendedName>
        <fullName evidence="1">DUF7769 domain-containing protein</fullName>
    </recommendedName>
</protein>
<reference evidence="2" key="2">
    <citation type="submission" date="2020-08" db="EMBL/GenBank/DDBJ databases">
        <title>Plant Genome Project.</title>
        <authorList>
            <person name="Zhang R.-G."/>
        </authorList>
    </citation>
    <scope>NUCLEOTIDE SEQUENCE</scope>
    <source>
        <strain evidence="2">Huo1</strain>
        <tissue evidence="2">Leaf</tissue>
    </source>
</reference>
<dbReference type="AlphaFoldDB" id="A0A8X8WMV5"/>
<sequence length="219" mass="24461">MVGKKNLTTPQRNAVVQFLLRASVNGKPKWGMFKAAEEKFNISRTSIYRYWQAAKNQQEQGETINSVSGKITKGSRCKRVTLDLALFSSLHYTKRGSIRSLAVGLQCSKKTVGRWVDAGLIRADTSTIRPDLRAPNKLLRLRFTLDALELDKVCNQIKRTGKSSGEKGESVIVKRSRLRRSMGKGEALSSSEAWRRRVVGGLAADKLSHRLGEMRVDGK</sequence>
<comment type="caution">
    <text evidence="2">The sequence shown here is derived from an EMBL/GenBank/DDBJ whole genome shotgun (WGS) entry which is preliminary data.</text>
</comment>
<reference evidence="2" key="1">
    <citation type="submission" date="2018-01" db="EMBL/GenBank/DDBJ databases">
        <authorList>
            <person name="Mao J.F."/>
        </authorList>
    </citation>
    <scope>NUCLEOTIDE SEQUENCE</scope>
    <source>
        <strain evidence="2">Huo1</strain>
        <tissue evidence="2">Leaf</tissue>
    </source>
</reference>
<dbReference type="PANTHER" id="PTHR33889:SF1">
    <property type="entry name" value="OS03G0834800 PROTEIN"/>
    <property type="match status" value="1"/>
</dbReference>
<accession>A0A8X8WMV5</accession>
<dbReference type="PANTHER" id="PTHR33889">
    <property type="entry name" value="OS04G0681850 PROTEIN"/>
    <property type="match status" value="1"/>
</dbReference>
<name>A0A8X8WMV5_SALSN</name>
<organism evidence="2">
    <name type="scientific">Salvia splendens</name>
    <name type="common">Scarlet sage</name>
    <dbReference type="NCBI Taxonomy" id="180675"/>
    <lineage>
        <taxon>Eukaryota</taxon>
        <taxon>Viridiplantae</taxon>
        <taxon>Streptophyta</taxon>
        <taxon>Embryophyta</taxon>
        <taxon>Tracheophyta</taxon>
        <taxon>Spermatophyta</taxon>
        <taxon>Magnoliopsida</taxon>
        <taxon>eudicotyledons</taxon>
        <taxon>Gunneridae</taxon>
        <taxon>Pentapetalae</taxon>
        <taxon>asterids</taxon>
        <taxon>lamiids</taxon>
        <taxon>Lamiales</taxon>
        <taxon>Lamiaceae</taxon>
        <taxon>Nepetoideae</taxon>
        <taxon>Mentheae</taxon>
        <taxon>Salviinae</taxon>
        <taxon>Salvia</taxon>
        <taxon>Salvia subgen. Calosphace</taxon>
        <taxon>core Calosphace</taxon>
    </lineage>
</organism>
<dbReference type="EMBL" id="PNBA02000016">
    <property type="protein sequence ID" value="KAG6397705.1"/>
    <property type="molecule type" value="Genomic_DNA"/>
</dbReference>
<dbReference type="InterPro" id="IPR056671">
    <property type="entry name" value="DUF7769"/>
</dbReference>
<evidence type="ECO:0000313" key="3">
    <source>
        <dbReference type="Proteomes" id="UP000298416"/>
    </source>
</evidence>
<dbReference type="Proteomes" id="UP000298416">
    <property type="component" value="Unassembled WGS sequence"/>
</dbReference>
<proteinExistence type="predicted"/>
<gene>
    <name evidence="2" type="ORF">SASPL_143875</name>
</gene>
<dbReference type="Pfam" id="PF24964">
    <property type="entry name" value="DUF7769"/>
    <property type="match status" value="1"/>
</dbReference>
<evidence type="ECO:0000259" key="1">
    <source>
        <dbReference type="Pfam" id="PF24964"/>
    </source>
</evidence>
<feature type="domain" description="DUF7769" evidence="1">
    <location>
        <begin position="7"/>
        <end position="61"/>
    </location>
</feature>
<keyword evidence="3" id="KW-1185">Reference proteome</keyword>